<dbReference type="RefSeq" id="WP_012916774.1">
    <property type="nucleotide sequence ID" value="NC_013722.1"/>
</dbReference>
<evidence type="ECO:0000313" key="1">
    <source>
        <dbReference type="EMBL" id="CBA16776.1"/>
    </source>
</evidence>
<dbReference type="KEGG" id="xal:XALC_2295"/>
<dbReference type="Proteomes" id="UP000001890">
    <property type="component" value="Chromosome"/>
</dbReference>
<proteinExistence type="predicted"/>
<sequence>MSFNANHATSVVPRYRRHTGIALTLLLLLPLLGLSSVSTALAQQYAPDARLMRVADLKAKYKPVDVPDDYVQTPFGYFPPACVHHISNDERILGDSSVQHANGVREPPQVCTQDNFTAKGIRVHPDGRGLDGLQVRGSPALTASKPHGSVPPAALDHNWIQAAGYETGTPMGRIVASWQVPQNPTNATQQVLYFFPAIETDYKAILQPVLGYYGDSNTWDLSSWNCCQDGTVWYSDSIPAKTGDQIVGDTYATCNDGRPCYSWNVDTRNLTSGQSVRLSTTYYGDQRTKKVIGGALEVYYLDSCDQYPPDGSITFNNIGVYDYKLRRVQSPPWNSIIDSSGLDVQCNYDLGTTSTSATIYY</sequence>
<name>D2UF19_XANAP</name>
<keyword evidence="2" id="KW-1185">Reference proteome</keyword>
<dbReference type="AlphaFoldDB" id="D2UF19"/>
<dbReference type="eggNOG" id="ENOG503063J">
    <property type="taxonomic scope" value="Bacteria"/>
</dbReference>
<accession>D2UF19</accession>
<evidence type="ECO:0000313" key="2">
    <source>
        <dbReference type="Proteomes" id="UP000001890"/>
    </source>
</evidence>
<dbReference type="GeneID" id="57877606"/>
<protein>
    <submittedName>
        <fullName evidence="1">Uncharacterized protein</fullName>
    </submittedName>
</protein>
<dbReference type="STRING" id="380358.XALC_2295"/>
<reference evidence="1 2" key="1">
    <citation type="journal article" date="2009" name="BMC Genomics">
        <title>The complete genome sequence of Xanthomonas albilineans provides new insights into the reductive genome evolution of the xylem-limited Xanthomonadaceae.</title>
        <authorList>
            <person name="Pieretti I."/>
            <person name="Royer M."/>
            <person name="Barbe V."/>
            <person name="Carrere S."/>
            <person name="Koebnik R."/>
            <person name="Cociancich S."/>
            <person name="Couloux A."/>
            <person name="Darrasse A."/>
            <person name="Gouzy J."/>
            <person name="Jacques M.A."/>
            <person name="Lauber E."/>
            <person name="Manceau C."/>
            <person name="Mangenot S."/>
            <person name="Poussier S."/>
            <person name="Segurens B."/>
            <person name="Szurek B."/>
            <person name="Verdier V."/>
            <person name="Arlat M."/>
            <person name="Rott P."/>
        </authorList>
    </citation>
    <scope>NUCLEOTIDE SEQUENCE [LARGE SCALE GENOMIC DNA]</scope>
    <source>
        <strain evidence="2">GPE PC73 / CFBP 7063</strain>
    </source>
</reference>
<dbReference type="EMBL" id="FP565176">
    <property type="protein sequence ID" value="CBA16776.1"/>
    <property type="molecule type" value="Genomic_DNA"/>
</dbReference>
<gene>
    <name evidence="1" type="ordered locus">XALc_2295</name>
</gene>
<organism evidence="1 2">
    <name type="scientific">Xanthomonas albilineans (strain GPE PC73 / CFBP 7063)</name>
    <dbReference type="NCBI Taxonomy" id="380358"/>
    <lineage>
        <taxon>Bacteria</taxon>
        <taxon>Pseudomonadati</taxon>
        <taxon>Pseudomonadota</taxon>
        <taxon>Gammaproteobacteria</taxon>
        <taxon>Lysobacterales</taxon>
        <taxon>Lysobacteraceae</taxon>
        <taxon>Xanthomonas</taxon>
    </lineage>
</organism>